<dbReference type="InterPro" id="IPR000014">
    <property type="entry name" value="PAS"/>
</dbReference>
<keyword evidence="5" id="KW-1185">Reference proteome</keyword>
<accession>A0A1H8W4Q8</accession>
<dbReference type="InterPro" id="IPR003018">
    <property type="entry name" value="GAF"/>
</dbReference>
<organism evidence="4 5">
    <name type="scientific">Halogranum amylolyticum</name>
    <dbReference type="NCBI Taxonomy" id="660520"/>
    <lineage>
        <taxon>Archaea</taxon>
        <taxon>Methanobacteriati</taxon>
        <taxon>Methanobacteriota</taxon>
        <taxon>Stenosarchaea group</taxon>
        <taxon>Halobacteria</taxon>
        <taxon>Halobacteriales</taxon>
        <taxon>Haloferacaceae</taxon>
    </lineage>
</organism>
<evidence type="ECO:0000256" key="1">
    <source>
        <dbReference type="ARBA" id="ARBA00023015"/>
    </source>
</evidence>
<dbReference type="InterPro" id="IPR007050">
    <property type="entry name" value="HTH_bacterioopsin"/>
</dbReference>
<dbReference type="Gene3D" id="3.30.450.40">
    <property type="match status" value="1"/>
</dbReference>
<reference evidence="5" key="1">
    <citation type="submission" date="2016-10" db="EMBL/GenBank/DDBJ databases">
        <authorList>
            <person name="Varghese N."/>
            <person name="Submissions S."/>
        </authorList>
    </citation>
    <scope>NUCLEOTIDE SEQUENCE [LARGE SCALE GENOMIC DNA]</scope>
    <source>
        <strain evidence="5">CGMCC 1.10121</strain>
    </source>
</reference>
<dbReference type="InterPro" id="IPR013767">
    <property type="entry name" value="PAS_fold"/>
</dbReference>
<keyword evidence="1" id="KW-0805">Transcription regulation</keyword>
<dbReference type="SUPFAM" id="SSF55785">
    <property type="entry name" value="PYP-like sensor domain (PAS domain)"/>
    <property type="match status" value="1"/>
</dbReference>
<dbReference type="PROSITE" id="PS50112">
    <property type="entry name" value="PAS"/>
    <property type="match status" value="1"/>
</dbReference>
<dbReference type="Proteomes" id="UP000199126">
    <property type="component" value="Unassembled WGS sequence"/>
</dbReference>
<dbReference type="EMBL" id="FODV01000023">
    <property type="protein sequence ID" value="SEP22632.1"/>
    <property type="molecule type" value="Genomic_DNA"/>
</dbReference>
<dbReference type="SMART" id="SM00065">
    <property type="entry name" value="GAF"/>
    <property type="match status" value="1"/>
</dbReference>
<dbReference type="InterPro" id="IPR035965">
    <property type="entry name" value="PAS-like_dom_sf"/>
</dbReference>
<dbReference type="GO" id="GO:0006355">
    <property type="term" value="P:regulation of DNA-templated transcription"/>
    <property type="evidence" value="ECO:0007669"/>
    <property type="project" value="InterPro"/>
</dbReference>
<dbReference type="Pfam" id="PF04967">
    <property type="entry name" value="HTH_10"/>
    <property type="match status" value="1"/>
</dbReference>
<dbReference type="Gene3D" id="3.30.450.20">
    <property type="entry name" value="PAS domain"/>
    <property type="match status" value="1"/>
</dbReference>
<name>A0A1H8W4Q8_9EURY</name>
<protein>
    <submittedName>
        <fullName evidence="4">PAS domain S-box-containing protein</fullName>
    </submittedName>
</protein>
<proteinExistence type="predicted"/>
<dbReference type="SUPFAM" id="SSF55781">
    <property type="entry name" value="GAF domain-like"/>
    <property type="match status" value="1"/>
</dbReference>
<dbReference type="Pfam" id="PF13185">
    <property type="entry name" value="GAF_2"/>
    <property type="match status" value="1"/>
</dbReference>
<dbReference type="AlphaFoldDB" id="A0A1H8W4Q8"/>
<dbReference type="Pfam" id="PF15915">
    <property type="entry name" value="BAT"/>
    <property type="match status" value="1"/>
</dbReference>
<dbReference type="OrthoDB" id="106505at2157"/>
<feature type="domain" description="PAS" evidence="3">
    <location>
        <begin position="132"/>
        <end position="206"/>
    </location>
</feature>
<dbReference type="SMART" id="SM00091">
    <property type="entry name" value="PAS"/>
    <property type="match status" value="1"/>
</dbReference>
<dbReference type="PANTHER" id="PTHR34236:SF1">
    <property type="entry name" value="DIMETHYL SULFOXIDE REDUCTASE TRANSCRIPTIONAL ACTIVATOR"/>
    <property type="match status" value="1"/>
</dbReference>
<dbReference type="InterPro" id="IPR031803">
    <property type="entry name" value="BAT_GAF/HTH-assoc"/>
</dbReference>
<dbReference type="CDD" id="cd00130">
    <property type="entry name" value="PAS"/>
    <property type="match status" value="1"/>
</dbReference>
<dbReference type="Pfam" id="PF00989">
    <property type="entry name" value="PAS"/>
    <property type="match status" value="1"/>
</dbReference>
<evidence type="ECO:0000259" key="3">
    <source>
        <dbReference type="PROSITE" id="PS50112"/>
    </source>
</evidence>
<dbReference type="RefSeq" id="WP_089827570.1">
    <property type="nucleotide sequence ID" value="NZ_FODV01000023.1"/>
</dbReference>
<dbReference type="InterPro" id="IPR029016">
    <property type="entry name" value="GAF-like_dom_sf"/>
</dbReference>
<evidence type="ECO:0000313" key="4">
    <source>
        <dbReference type="EMBL" id="SEP22632.1"/>
    </source>
</evidence>
<dbReference type="NCBIfam" id="TIGR00229">
    <property type="entry name" value="sensory_box"/>
    <property type="match status" value="1"/>
</dbReference>
<gene>
    <name evidence="4" type="ORF">SAMN04487948_12332</name>
</gene>
<evidence type="ECO:0000256" key="2">
    <source>
        <dbReference type="ARBA" id="ARBA00023163"/>
    </source>
</evidence>
<keyword evidence="2" id="KW-0804">Transcription</keyword>
<sequence>MSRILLFIGKAENRRLLAEWLATEYDVVEGRRPSDLDQPFDLCLMDRVAMEEHDEALMERKQREKPVLLPYLLVIPERQLERYGSNVWQQMDGVVRDRVDELITTPIKKAELEGRLKNLLSSRELSLQLREQREQYRRLLEVAPETIATVNKRGEIAYLNSRGAELFHVDNPEAVYGESLFQYIHEEDRDSLETMVAGVDTAQEQAGFMEGRFLADGDVRYVEVGAAPITYEQKPAVQLIIRDVTNRRRREKEVERQRDQLEKLNRLNAVIRDIDQALVQASSREEIEQTVCERLVAADRYVSAWIGNDQATSREITPRASAGSVDDYLEQIEVTVGGGATGEGPAGKALSTREAYVIQDIESDPTFDPWREAAIERGYRSSIAVPLVYGETTYGALNIYADESYAFDADEQTVLRELGETIGHAINAAENKKALLTDRLNELDFQIRDADPFLGSVSERLGCTFTYEGIVSEPGGSYLEYFSTPCEDTDGILAMATASDHVDHVRLVGEHDEEALFEFVFTHDLIVRLFGELGGKVTELTVEDGMHVVTVEFPYNAELHTIVESLDATYDEVELLAQRETERPMESRQELWATFRESLTERQWSALQTAFYAGFFEWPRASTGEEVAESLGISPATFHEHLRAAQRKLLSVLLTE</sequence>
<evidence type="ECO:0000313" key="5">
    <source>
        <dbReference type="Proteomes" id="UP000199126"/>
    </source>
</evidence>
<dbReference type="PANTHER" id="PTHR34236">
    <property type="entry name" value="DIMETHYL SULFOXIDE REDUCTASE TRANSCRIPTIONAL ACTIVATOR"/>
    <property type="match status" value="1"/>
</dbReference>